<dbReference type="Gene3D" id="3.40.50.300">
    <property type="entry name" value="P-loop containing nucleotide triphosphate hydrolases"/>
    <property type="match status" value="1"/>
</dbReference>
<dbReference type="InterPro" id="IPR018310">
    <property type="entry name" value="Put_endonuclease_Z1-dom"/>
</dbReference>
<evidence type="ECO:0000313" key="2">
    <source>
        <dbReference type="EMBL" id="MCQ3828461.1"/>
    </source>
</evidence>
<proteinExistence type="predicted"/>
<dbReference type="RefSeq" id="WP_255873299.1">
    <property type="nucleotide sequence ID" value="NZ_JACASI010000011.1"/>
</dbReference>
<sequence>MDVIGQLEDMAAIKLQTLDSADENEFEQVVRQIASIFPDTAGLDDEKISQVCRKLQERFNITMSMGACLDGEYRPWLDESRGDITWYYWGRYQRYLRKKKFPEPVITKMGLVTDRIVDRLGNPNGEGQLKRKGLVVGDVQSGKTANYSAVICKAADAGYRVIIVLAGMLNALRNQTQIRLDEGFVGLESGRSGQSGAADRVIGVGEFNRECTPVSFTTQDQDFHRPLATQIRTGIGQLNQPMLLVLKKNKNVLKNVVDWFRDNNLDFSQFPMLLIDDEADHASVNTAADNTEATAINAGIRELLELFPKHCYLGYTATPFANIFIDPASEREMIGGDLFPRDFILTIDAPSNYCGALRIFGDQGDLKILRDITDNEDTLPLRHKINDLPEALPPSLYHAIRTFVLSHAIRIRRGQGREHHSMMINVSRFTDIQTRVKEIVHRYVEELRGAISVHFALPKAKALGNTCMRDLFETWHEEYSELDESWSDIQEYLKEAVSPISVIEVNGSRGAEPLDYNKKLWPNGRKLIAVGGLSLSRGITLEDLTVSYFLRNTQMYDTLLQMGRWFGYRGGYEEICRIWTTPEAQSWYEHVAEALDELRYEFTRMEHQKLTPKDFGLCVRSHPESLMVTARNKMRTGQKVTRQISLDGRLVETAVLRAKQNILEDHRRLLVKFIGEVSQLSDSGSVTREVLGKPLKGSYFWRGVPAELVKSFVQGFYNHPKNQLTESRPICNYLDLLFHDEGIDSCDCVIISPENSNSDLPPMKIGDLEIRKQKRTIQQVSTINGIETIELAKRRVASKGHEVAGLSEAEIESAQKDYHKSTDYPDRIYRPYRQRPLLMLHLLDVVCKDQGQSIMKEGVVAFGLSFPGEAGSRRPRHLVEYVVNTVWWKDAYGEVLEEEDEASDE</sequence>
<keyword evidence="3" id="KW-1185">Reference proteome</keyword>
<dbReference type="InterPro" id="IPR027417">
    <property type="entry name" value="P-loop_NTPase"/>
</dbReference>
<evidence type="ECO:0000313" key="3">
    <source>
        <dbReference type="Proteomes" id="UP001205566"/>
    </source>
</evidence>
<evidence type="ECO:0000259" key="1">
    <source>
        <dbReference type="Pfam" id="PF10593"/>
    </source>
</evidence>
<dbReference type="EMBL" id="JACASI010000011">
    <property type="protein sequence ID" value="MCQ3828461.1"/>
    <property type="molecule type" value="Genomic_DNA"/>
</dbReference>
<accession>A0ABT1NX40</accession>
<feature type="domain" description="Putative endonuclease Z1" evidence="1">
    <location>
        <begin position="395"/>
        <end position="626"/>
    </location>
</feature>
<organism evidence="2 3">
    <name type="scientific">Microbulbifer elongatus</name>
    <dbReference type="NCBI Taxonomy" id="86173"/>
    <lineage>
        <taxon>Bacteria</taxon>
        <taxon>Pseudomonadati</taxon>
        <taxon>Pseudomonadota</taxon>
        <taxon>Gammaproteobacteria</taxon>
        <taxon>Cellvibrionales</taxon>
        <taxon>Microbulbiferaceae</taxon>
        <taxon>Microbulbifer</taxon>
    </lineage>
</organism>
<dbReference type="Proteomes" id="UP001205566">
    <property type="component" value="Unassembled WGS sequence"/>
</dbReference>
<name>A0ABT1NX40_9GAMM</name>
<dbReference type="Pfam" id="PF10593">
    <property type="entry name" value="Z1"/>
    <property type="match status" value="1"/>
</dbReference>
<comment type="caution">
    <text evidence="2">The sequence shown here is derived from an EMBL/GenBank/DDBJ whole genome shotgun (WGS) entry which is preliminary data.</text>
</comment>
<reference evidence="2" key="1">
    <citation type="thesis" date="2020" institute="Technische Universitat Dresden" country="Dresden, Germany">
        <title>The Agarolytic System of Microbulbifer elongatus PORT2, Isolated from Batu Karas, Pangandaran West Java Indonesia.</title>
        <authorList>
            <person name="Anggraeni S.R."/>
        </authorList>
    </citation>
    <scope>NUCLEOTIDE SEQUENCE</scope>
    <source>
        <strain evidence="2">PORT2</strain>
    </source>
</reference>
<gene>
    <name evidence="2" type="ORF">HXX02_03305</name>
</gene>
<dbReference type="SUPFAM" id="SSF52540">
    <property type="entry name" value="P-loop containing nucleoside triphosphate hydrolases"/>
    <property type="match status" value="1"/>
</dbReference>
<protein>
    <submittedName>
        <fullName evidence="2">Z1 domain-containing protein</fullName>
    </submittedName>
</protein>